<accession>A0A6S6THD8</accession>
<dbReference type="EMBL" id="CACVAR010000239">
    <property type="protein sequence ID" value="CAA6814415.1"/>
    <property type="molecule type" value="Genomic_DNA"/>
</dbReference>
<name>A0A6S6THD8_9BACT</name>
<dbReference type="Gene3D" id="3.20.20.70">
    <property type="entry name" value="Aldolase class I"/>
    <property type="match status" value="1"/>
</dbReference>
<dbReference type="Pfam" id="PF04095">
    <property type="entry name" value="NAPRTase"/>
    <property type="match status" value="1"/>
</dbReference>
<dbReference type="InterPro" id="IPR016471">
    <property type="entry name" value="Nicotinamide_PRibTrfase"/>
</dbReference>
<dbReference type="AlphaFoldDB" id="A0A6S6THD8"/>
<evidence type="ECO:0000256" key="2">
    <source>
        <dbReference type="ARBA" id="ARBA00022642"/>
    </source>
</evidence>
<evidence type="ECO:0000256" key="4">
    <source>
        <dbReference type="ARBA" id="ARBA00022679"/>
    </source>
</evidence>
<evidence type="ECO:0000259" key="11">
    <source>
        <dbReference type="Pfam" id="PF18127"/>
    </source>
</evidence>
<evidence type="ECO:0000256" key="3">
    <source>
        <dbReference type="ARBA" id="ARBA00022676"/>
    </source>
</evidence>
<feature type="binding site" evidence="9">
    <location>
        <position position="178"/>
    </location>
    <ligand>
        <name>diphosphate</name>
        <dbReference type="ChEBI" id="CHEBI:33019"/>
    </ligand>
</feature>
<feature type="binding site" evidence="9">
    <location>
        <position position="291"/>
    </location>
    <ligand>
        <name>diphosphate</name>
        <dbReference type="ChEBI" id="CHEBI:33019"/>
    </ligand>
</feature>
<comment type="similarity">
    <text evidence="1">Belongs to the NAPRTase family.</text>
</comment>
<feature type="binding site" evidence="9">
    <location>
        <position position="227"/>
    </location>
    <ligand>
        <name>diphosphate</name>
        <dbReference type="ChEBI" id="CHEBI:33019"/>
    </ligand>
</feature>
<reference evidence="12" key="1">
    <citation type="submission" date="2020-01" db="EMBL/GenBank/DDBJ databases">
        <authorList>
            <person name="Meier V. D."/>
            <person name="Meier V D."/>
        </authorList>
    </citation>
    <scope>NUCLEOTIDE SEQUENCE</scope>
    <source>
        <strain evidence="12">HLG_WM_MAG_03</strain>
    </source>
</reference>
<dbReference type="PANTHER" id="PTHR43816">
    <property type="entry name" value="NICOTINAMIDE PHOSPHORIBOSYLTRANSFERASE"/>
    <property type="match status" value="1"/>
</dbReference>
<dbReference type="NCBIfam" id="NF006629">
    <property type="entry name" value="PRK09198.1"/>
    <property type="match status" value="1"/>
</dbReference>
<evidence type="ECO:0000256" key="5">
    <source>
        <dbReference type="ARBA" id="ARBA00035007"/>
    </source>
</evidence>
<dbReference type="EC" id="2.4.2.12" evidence="6"/>
<proteinExistence type="inferred from homology"/>
<dbReference type="InterPro" id="IPR013785">
    <property type="entry name" value="Aldolase_TIM"/>
</dbReference>
<keyword evidence="3 12" id="KW-0328">Glycosyltransferase</keyword>
<feature type="domain" description="Nicotinamide phosphoribosyltransferase N-terminal" evidence="11">
    <location>
        <begin position="3"/>
        <end position="96"/>
    </location>
</feature>
<feature type="domain" description="Nicotinate/nicotinamide phosphoribosyltransferase" evidence="10">
    <location>
        <begin position="170"/>
        <end position="421"/>
    </location>
</feature>
<evidence type="ECO:0000259" key="10">
    <source>
        <dbReference type="Pfam" id="PF04095"/>
    </source>
</evidence>
<gene>
    <name evidence="12" type="ORF">HELGO_WM44570</name>
</gene>
<evidence type="ECO:0000256" key="8">
    <source>
        <dbReference type="ARBA" id="ARBA00047835"/>
    </source>
</evidence>
<keyword evidence="2" id="KW-0662">Pyridine nucleotide biosynthesis</keyword>
<feature type="binding site" evidence="9">
    <location>
        <position position="364"/>
    </location>
    <ligand>
        <name>beta-nicotinamide D-ribonucleotide</name>
        <dbReference type="ChEBI" id="CHEBI:14649"/>
    </ligand>
</feature>
<dbReference type="GO" id="GO:0009435">
    <property type="term" value="P:NAD+ biosynthetic process"/>
    <property type="evidence" value="ECO:0007669"/>
    <property type="project" value="InterPro"/>
</dbReference>
<dbReference type="GO" id="GO:0047280">
    <property type="term" value="F:nicotinamide phosphoribosyltransferase activity"/>
    <property type="evidence" value="ECO:0007669"/>
    <property type="project" value="UniProtKB-EC"/>
</dbReference>
<dbReference type="Pfam" id="PF18127">
    <property type="entry name" value="NAMPT_N"/>
    <property type="match status" value="1"/>
</dbReference>
<organism evidence="12">
    <name type="scientific">uncultured Sulfurovum sp</name>
    <dbReference type="NCBI Taxonomy" id="269237"/>
    <lineage>
        <taxon>Bacteria</taxon>
        <taxon>Pseudomonadati</taxon>
        <taxon>Campylobacterota</taxon>
        <taxon>Epsilonproteobacteria</taxon>
        <taxon>Campylobacterales</taxon>
        <taxon>Sulfurovaceae</taxon>
        <taxon>Sulfurovum</taxon>
        <taxon>environmental samples</taxon>
    </lineage>
</organism>
<sequence length="457" mass="51165">MKNIILNTDSYKSSHYLQYPAKSEYVSSYIEARGGDVEASLFFGLQAFIKEYLLTPFTQNDIDEAKAILTAHGVPFNEEGWQYILDEYNGYLPLEISAVPEGMVVPLKSPLVQVVNTDPKVPWLTSYMETALLRAVWFPTTVATVSYDIKQIIKGYLEETSDNVEAELPFKLHDFGARGTSSEESAMLGGMAHLVNFQGTDTLSGILGARKYYGADMAGFSIPASEHSTMTSWEREGESDAYANMVEQFGEKGKLFAVVSDSYDIYNAVSNIWGRELKEKVKESGATLIIRPDSGEPREIVLEVMKHVYEAFGGYKNAKGYIVLDDSVRIIQGDGVDTEAIRDILEILKNEGFSADNIAFGMGGGLLQKPNRDTLRFAMKASAICVDAEWRDVYKDPITDVGKRSKKGRLALTKEFETVRIEELGERENLLEVVFRNGELLKEDCFDEVRNLAYYTR</sequence>
<feature type="binding site" evidence="9">
    <location>
        <position position="372"/>
    </location>
    <ligand>
        <name>beta-nicotinamide D-ribonucleotide</name>
        <dbReference type="ChEBI" id="CHEBI:14649"/>
    </ligand>
</feature>
<evidence type="ECO:0000256" key="1">
    <source>
        <dbReference type="ARBA" id="ARBA00010897"/>
    </source>
</evidence>
<dbReference type="CDD" id="cd01569">
    <property type="entry name" value="PBEF_like"/>
    <property type="match status" value="1"/>
</dbReference>
<evidence type="ECO:0000256" key="9">
    <source>
        <dbReference type="PIRSR" id="PIRSR005943-1"/>
    </source>
</evidence>
<feature type="binding site" evidence="9">
    <location>
        <begin position="333"/>
        <end position="334"/>
    </location>
    <ligand>
        <name>beta-nicotinamide D-ribonucleotide</name>
        <dbReference type="ChEBI" id="CHEBI:14649"/>
    </ligand>
</feature>
<evidence type="ECO:0000256" key="7">
    <source>
        <dbReference type="ARBA" id="ARBA00035036"/>
    </source>
</evidence>
<dbReference type="SUPFAM" id="SSF51690">
    <property type="entry name" value="Nicotinate/Quinolinate PRTase C-terminal domain-like"/>
    <property type="match status" value="1"/>
</dbReference>
<dbReference type="InterPro" id="IPR036068">
    <property type="entry name" value="Nicotinate_pribotase-like_C"/>
</dbReference>
<feature type="binding site" evidence="9">
    <location>
        <begin position="291"/>
        <end position="293"/>
    </location>
    <ligand>
        <name>beta-nicotinamide D-ribonucleotide</name>
        <dbReference type="ChEBI" id="CHEBI:14649"/>
    </ligand>
</feature>
<comment type="catalytic activity">
    <reaction evidence="8">
        <text>beta-nicotinamide D-ribonucleotide + diphosphate = 5-phospho-alpha-D-ribose 1-diphosphate + nicotinamide + H(+)</text>
        <dbReference type="Rhea" id="RHEA:16149"/>
        <dbReference type="ChEBI" id="CHEBI:14649"/>
        <dbReference type="ChEBI" id="CHEBI:15378"/>
        <dbReference type="ChEBI" id="CHEBI:17154"/>
        <dbReference type="ChEBI" id="CHEBI:33019"/>
        <dbReference type="ChEBI" id="CHEBI:58017"/>
        <dbReference type="EC" id="2.4.2.12"/>
    </reaction>
    <physiologicalReaction direction="right-to-left" evidence="8">
        <dbReference type="Rhea" id="RHEA:16151"/>
    </physiologicalReaction>
</comment>
<evidence type="ECO:0000313" key="12">
    <source>
        <dbReference type="EMBL" id="CAA6814415.1"/>
    </source>
</evidence>
<dbReference type="InterPro" id="IPR041525">
    <property type="entry name" value="N/Namide_PRibTrfase"/>
</dbReference>
<protein>
    <recommendedName>
        <fullName evidence="7">Nicotinamide phosphoribosyltransferase</fullName>
        <ecNumber evidence="6">2.4.2.12</ecNumber>
    </recommendedName>
</protein>
<keyword evidence="4 12" id="KW-0808">Transferase</keyword>
<feature type="binding site" evidence="9">
    <location>
        <position position="201"/>
    </location>
    <ligand>
        <name>beta-nicotinamide D-ribonucleotide</name>
        <dbReference type="ChEBI" id="CHEBI:14649"/>
    </ligand>
</feature>
<dbReference type="PIRSF" id="PIRSF005943">
    <property type="entry name" value="NMPRT"/>
    <property type="match status" value="1"/>
</dbReference>
<comment type="pathway">
    <text evidence="5">Cofactor biosynthesis; NAD(+) biosynthesis; nicotinamide D-ribonucleotide from 5-phospho-alpha-D-ribose 1-diphosphate and nicotinamide: step 1/1.</text>
</comment>
<dbReference type="PANTHER" id="PTHR43816:SF1">
    <property type="entry name" value="NICOTINAMIDE PHOSPHORIBOSYLTRANSFERASE"/>
    <property type="match status" value="1"/>
</dbReference>
<dbReference type="InterPro" id="IPR041529">
    <property type="entry name" value="DUF5598"/>
</dbReference>
<evidence type="ECO:0000256" key="6">
    <source>
        <dbReference type="ARBA" id="ARBA00035024"/>
    </source>
</evidence>